<proteinExistence type="predicted"/>
<dbReference type="Proteomes" id="UP001596527">
    <property type="component" value="Unassembled WGS sequence"/>
</dbReference>
<comment type="caution">
    <text evidence="1">The sequence shown here is derived from an EMBL/GenBank/DDBJ whole genome shotgun (WGS) entry which is preliminary data.</text>
</comment>
<sequence length="45" mass="5456">MRVYYRQEGQRLILLLCGGDKSTQQRDIKRAHEIAQEWKNNEQHD</sequence>
<evidence type="ECO:0008006" key="3">
    <source>
        <dbReference type="Google" id="ProtNLM"/>
    </source>
</evidence>
<reference evidence="2" key="1">
    <citation type="journal article" date="2019" name="Int. J. Syst. Evol. Microbiol.">
        <title>The Global Catalogue of Microorganisms (GCM) 10K type strain sequencing project: providing services to taxonomists for standard genome sequencing and annotation.</title>
        <authorList>
            <consortium name="The Broad Institute Genomics Platform"/>
            <consortium name="The Broad Institute Genome Sequencing Center for Infectious Disease"/>
            <person name="Wu L."/>
            <person name="Ma J."/>
        </authorList>
    </citation>
    <scope>NUCLEOTIDE SEQUENCE [LARGE SCALE GENOMIC DNA]</scope>
    <source>
        <strain evidence="2">CCUG 56698</strain>
    </source>
</reference>
<dbReference type="EMBL" id="JBHTEF010000001">
    <property type="protein sequence ID" value="MFC7581947.1"/>
    <property type="molecule type" value="Genomic_DNA"/>
</dbReference>
<protein>
    <recommendedName>
        <fullName evidence="3">Addiction module killer protein</fullName>
    </recommendedName>
</protein>
<organism evidence="1 2">
    <name type="scientific">Schaalia naturae</name>
    <dbReference type="NCBI Taxonomy" id="635203"/>
    <lineage>
        <taxon>Bacteria</taxon>
        <taxon>Bacillati</taxon>
        <taxon>Actinomycetota</taxon>
        <taxon>Actinomycetes</taxon>
        <taxon>Actinomycetales</taxon>
        <taxon>Actinomycetaceae</taxon>
        <taxon>Schaalia</taxon>
    </lineage>
</organism>
<evidence type="ECO:0000313" key="2">
    <source>
        <dbReference type="Proteomes" id="UP001596527"/>
    </source>
</evidence>
<accession>A0ABW2SPG9</accession>
<keyword evidence="2" id="KW-1185">Reference proteome</keyword>
<dbReference type="RefSeq" id="WP_380975678.1">
    <property type="nucleotide sequence ID" value="NZ_JBHTEF010000001.1"/>
</dbReference>
<gene>
    <name evidence="1" type="ORF">ACFQWG_12150</name>
</gene>
<evidence type="ECO:0000313" key="1">
    <source>
        <dbReference type="EMBL" id="MFC7581947.1"/>
    </source>
</evidence>
<name>A0ABW2SPG9_9ACTO</name>